<dbReference type="SUPFAM" id="SSF48264">
    <property type="entry name" value="Cytochrome P450"/>
    <property type="match status" value="1"/>
</dbReference>
<evidence type="ECO:0000256" key="6">
    <source>
        <dbReference type="ARBA" id="ARBA00023004"/>
    </source>
</evidence>
<keyword evidence="10" id="KW-1185">Reference proteome</keyword>
<keyword evidence="4 8" id="KW-0479">Metal-binding</keyword>
<keyword evidence="3 8" id="KW-0349">Heme</keyword>
<dbReference type="Gene3D" id="1.10.630.10">
    <property type="entry name" value="Cytochrome P450"/>
    <property type="match status" value="1"/>
</dbReference>
<dbReference type="PANTHER" id="PTHR46696">
    <property type="entry name" value="P450, PUTATIVE (EUROFUNG)-RELATED"/>
    <property type="match status" value="1"/>
</dbReference>
<evidence type="ECO:0000256" key="7">
    <source>
        <dbReference type="ARBA" id="ARBA00023033"/>
    </source>
</evidence>
<evidence type="ECO:0000256" key="5">
    <source>
        <dbReference type="ARBA" id="ARBA00023002"/>
    </source>
</evidence>
<comment type="similarity">
    <text evidence="2 8">Belongs to the cytochrome P450 family.</text>
</comment>
<dbReference type="EMBL" id="CP109106">
    <property type="protein sequence ID" value="WSB73078.1"/>
    <property type="molecule type" value="Genomic_DNA"/>
</dbReference>
<dbReference type="CDD" id="cd11031">
    <property type="entry name" value="Cyp158A-like"/>
    <property type="match status" value="1"/>
</dbReference>
<dbReference type="PRINTS" id="PR00385">
    <property type="entry name" value="P450"/>
</dbReference>
<evidence type="ECO:0000313" key="10">
    <source>
        <dbReference type="Proteomes" id="UP001344251"/>
    </source>
</evidence>
<reference evidence="9 10" key="1">
    <citation type="submission" date="2022-10" db="EMBL/GenBank/DDBJ databases">
        <title>The complete genomes of actinobacterial strains from the NBC collection.</title>
        <authorList>
            <person name="Joergensen T.S."/>
            <person name="Alvarez Arevalo M."/>
            <person name="Sterndorff E.B."/>
            <person name="Faurdal D."/>
            <person name="Vuksanovic O."/>
            <person name="Mourched A.-S."/>
            <person name="Charusanti P."/>
            <person name="Shaw S."/>
            <person name="Blin K."/>
            <person name="Weber T."/>
        </authorList>
    </citation>
    <scope>NUCLEOTIDE SEQUENCE [LARGE SCALE GENOMIC DNA]</scope>
    <source>
        <strain evidence="9 10">NBC 01774</strain>
    </source>
</reference>
<organism evidence="9 10">
    <name type="scientific">Streptomyces decoyicus</name>
    <dbReference type="NCBI Taxonomy" id="249567"/>
    <lineage>
        <taxon>Bacteria</taxon>
        <taxon>Bacillati</taxon>
        <taxon>Actinomycetota</taxon>
        <taxon>Actinomycetes</taxon>
        <taxon>Kitasatosporales</taxon>
        <taxon>Streptomycetaceae</taxon>
        <taxon>Streptomyces</taxon>
    </lineage>
</organism>
<evidence type="ECO:0000256" key="3">
    <source>
        <dbReference type="ARBA" id="ARBA00022617"/>
    </source>
</evidence>
<sequence length="406" mass="44375">MTEVRDAESLSYPIAAPSALEPPEQWAELRRTCPVARVTLPSGDEAALLTRYRDVKAALADPRLSREGLASPDAARVAAGDSEGIFSSPMAKALNAEGHERWRRMVGKWFTAKRMSALRPAMEAMAGQLIDEMLERGRPADLVTHLAFPLPVFVICRMLGVPESDRDRFKSWSDTFLNMTRYTRAETEAAHQDFAGYMSGLIADKRAQPGDDLLSLLLDGADAEGEPMSEAGLVATGQALLLAGHETTAGFLAMMVAHLLSDRRRWERLLADPSLVRRAVEEVLRFDPNGSGFGMLRYVHEDTELSGGVVPRGTTVVCSMAAANRDESAWEGADDMDLDRSPNPHLTFGTGPHSCLGQPLARTELQAVLTVLLRRLPTLDLGVAAGDLRRHEGLLTTPLRELPVTW</sequence>
<evidence type="ECO:0000256" key="4">
    <source>
        <dbReference type="ARBA" id="ARBA00022723"/>
    </source>
</evidence>
<evidence type="ECO:0000256" key="8">
    <source>
        <dbReference type="RuleBase" id="RU000461"/>
    </source>
</evidence>
<dbReference type="PANTHER" id="PTHR46696:SF5">
    <property type="entry name" value="CYTOCHROME P450 BJ-1"/>
    <property type="match status" value="1"/>
</dbReference>
<proteinExistence type="inferred from homology"/>
<dbReference type="Proteomes" id="UP001344251">
    <property type="component" value="Chromosome"/>
</dbReference>
<dbReference type="RefSeq" id="WP_326622658.1">
    <property type="nucleotide sequence ID" value="NZ_CP109106.1"/>
</dbReference>
<dbReference type="PROSITE" id="PS00086">
    <property type="entry name" value="CYTOCHROME_P450"/>
    <property type="match status" value="1"/>
</dbReference>
<dbReference type="Pfam" id="PF00067">
    <property type="entry name" value="p450"/>
    <property type="match status" value="1"/>
</dbReference>
<keyword evidence="5 8" id="KW-0560">Oxidoreductase</keyword>
<accession>A0ABZ1FRI7</accession>
<evidence type="ECO:0000313" key="9">
    <source>
        <dbReference type="EMBL" id="WSB73078.1"/>
    </source>
</evidence>
<evidence type="ECO:0000256" key="1">
    <source>
        <dbReference type="ARBA" id="ARBA00001971"/>
    </source>
</evidence>
<dbReference type="InterPro" id="IPR001128">
    <property type="entry name" value="Cyt_P450"/>
</dbReference>
<dbReference type="InterPro" id="IPR036396">
    <property type="entry name" value="Cyt_P450_sf"/>
</dbReference>
<dbReference type="InterPro" id="IPR002397">
    <property type="entry name" value="Cyt_P450_B"/>
</dbReference>
<comment type="cofactor">
    <cofactor evidence="1">
        <name>heme</name>
        <dbReference type="ChEBI" id="CHEBI:30413"/>
    </cofactor>
</comment>
<evidence type="ECO:0000256" key="2">
    <source>
        <dbReference type="ARBA" id="ARBA00010617"/>
    </source>
</evidence>
<dbReference type="InterPro" id="IPR017972">
    <property type="entry name" value="Cyt_P450_CS"/>
</dbReference>
<keyword evidence="7 8" id="KW-0503">Monooxygenase</keyword>
<dbReference type="PRINTS" id="PR00359">
    <property type="entry name" value="BP450"/>
</dbReference>
<name>A0ABZ1FRI7_9ACTN</name>
<gene>
    <name evidence="9" type="ORF">OG863_36830</name>
</gene>
<protein>
    <submittedName>
        <fullName evidence="9">Cytochrome P450</fullName>
    </submittedName>
</protein>
<keyword evidence="6 8" id="KW-0408">Iron</keyword>